<dbReference type="Pfam" id="PF04002">
    <property type="entry name" value="RadC"/>
    <property type="match status" value="1"/>
</dbReference>
<dbReference type="GO" id="GO:0008237">
    <property type="term" value="F:metallopeptidase activity"/>
    <property type="evidence" value="ECO:0007669"/>
    <property type="project" value="UniProtKB-KW"/>
</dbReference>
<proteinExistence type="inferred from homology"/>
<dbReference type="Pfam" id="PF20582">
    <property type="entry name" value="UPF0758_N"/>
    <property type="match status" value="1"/>
</dbReference>
<keyword evidence="2" id="KW-0645">Protease</keyword>
<dbReference type="InterPro" id="IPR001405">
    <property type="entry name" value="UPF0758"/>
</dbReference>
<dbReference type="NCBIfam" id="NF000642">
    <property type="entry name" value="PRK00024.1"/>
    <property type="match status" value="1"/>
</dbReference>
<evidence type="ECO:0000256" key="5">
    <source>
        <dbReference type="ARBA" id="ARBA00022833"/>
    </source>
</evidence>
<evidence type="ECO:0000259" key="8">
    <source>
        <dbReference type="PROSITE" id="PS50249"/>
    </source>
</evidence>
<evidence type="ECO:0000256" key="7">
    <source>
        <dbReference type="RuleBase" id="RU003797"/>
    </source>
</evidence>
<dbReference type="PROSITE" id="PS50249">
    <property type="entry name" value="MPN"/>
    <property type="match status" value="1"/>
</dbReference>
<dbReference type="AlphaFoldDB" id="A0A1I5CJ09"/>
<protein>
    <submittedName>
        <fullName evidence="9">DNA replication and repair protein RadC</fullName>
    </submittedName>
</protein>
<organism evidence="9 10">
    <name type="scientific">Anaerocolumna aminovalerica</name>
    <dbReference type="NCBI Taxonomy" id="1527"/>
    <lineage>
        <taxon>Bacteria</taxon>
        <taxon>Bacillati</taxon>
        <taxon>Bacillota</taxon>
        <taxon>Clostridia</taxon>
        <taxon>Lachnospirales</taxon>
        <taxon>Lachnospiraceae</taxon>
        <taxon>Anaerocolumna</taxon>
    </lineage>
</organism>
<evidence type="ECO:0000256" key="3">
    <source>
        <dbReference type="ARBA" id="ARBA00022723"/>
    </source>
</evidence>
<keyword evidence="5" id="KW-0862">Zinc</keyword>
<evidence type="ECO:0000313" key="10">
    <source>
        <dbReference type="Proteomes" id="UP000198806"/>
    </source>
</evidence>
<evidence type="ECO:0000256" key="6">
    <source>
        <dbReference type="ARBA" id="ARBA00023049"/>
    </source>
</evidence>
<dbReference type="PANTHER" id="PTHR30471">
    <property type="entry name" value="DNA REPAIR PROTEIN RADC"/>
    <property type="match status" value="1"/>
</dbReference>
<dbReference type="OrthoDB" id="9804482at2"/>
<keyword evidence="10" id="KW-1185">Reference proteome</keyword>
<dbReference type="GO" id="GO:0046872">
    <property type="term" value="F:metal ion binding"/>
    <property type="evidence" value="ECO:0007669"/>
    <property type="project" value="UniProtKB-KW"/>
</dbReference>
<dbReference type="CDD" id="cd08071">
    <property type="entry name" value="MPN_DUF2466"/>
    <property type="match status" value="1"/>
</dbReference>
<sequence length="232" mass="26071">MNKKFYTVKELPLSERPYDKCEKYGPSVLSDAELLAVIIRSGSKNERVVDVATRVLNYSKVYPGLLGLNHMNMNDLISIKGIGRVKAIQLLCMTELTKRMAKATNADAIRLTNPSSVANYYMQDMRHLTQEKVLLIMLDSKSKILKDMIISSGTVNSSLLSPREIFLHALKYEAVSIIILHNHPSGDPTPSKEDIHTTKRLKEVGNLIGIKLMDHIIIGDNKYISLNEEGYL</sequence>
<dbReference type="PANTHER" id="PTHR30471:SF3">
    <property type="entry name" value="UPF0758 PROTEIN YEES-RELATED"/>
    <property type="match status" value="1"/>
</dbReference>
<evidence type="ECO:0000256" key="1">
    <source>
        <dbReference type="ARBA" id="ARBA00010243"/>
    </source>
</evidence>
<dbReference type="InterPro" id="IPR046778">
    <property type="entry name" value="UPF0758_N"/>
</dbReference>
<gene>
    <name evidence="9" type="ORF">SAMN04489757_10396</name>
</gene>
<dbReference type="SUPFAM" id="SSF102712">
    <property type="entry name" value="JAB1/MPN domain"/>
    <property type="match status" value="1"/>
</dbReference>
<keyword evidence="3" id="KW-0479">Metal-binding</keyword>
<dbReference type="GO" id="GO:0006508">
    <property type="term" value="P:proteolysis"/>
    <property type="evidence" value="ECO:0007669"/>
    <property type="project" value="UniProtKB-KW"/>
</dbReference>
<dbReference type="NCBIfam" id="TIGR00608">
    <property type="entry name" value="radc"/>
    <property type="match status" value="1"/>
</dbReference>
<name>A0A1I5CJ09_9FIRM</name>
<feature type="domain" description="MPN" evidence="8">
    <location>
        <begin position="110"/>
        <end position="232"/>
    </location>
</feature>
<reference evidence="9 10" key="1">
    <citation type="submission" date="2016-10" db="EMBL/GenBank/DDBJ databases">
        <authorList>
            <person name="de Groot N.N."/>
        </authorList>
    </citation>
    <scope>NUCLEOTIDE SEQUENCE [LARGE SCALE GENOMIC DNA]</scope>
    <source>
        <strain evidence="9 10">DSM 1283</strain>
    </source>
</reference>
<dbReference type="STRING" id="1527.SAMN04489757_10396"/>
<keyword evidence="6" id="KW-0482">Metalloprotease</keyword>
<dbReference type="InterPro" id="IPR020891">
    <property type="entry name" value="UPF0758_CS"/>
</dbReference>
<dbReference type="Gene3D" id="3.40.140.10">
    <property type="entry name" value="Cytidine Deaminase, domain 2"/>
    <property type="match status" value="1"/>
</dbReference>
<dbReference type="PROSITE" id="PS01302">
    <property type="entry name" value="UPF0758"/>
    <property type="match status" value="1"/>
</dbReference>
<evidence type="ECO:0000256" key="2">
    <source>
        <dbReference type="ARBA" id="ARBA00022670"/>
    </source>
</evidence>
<dbReference type="EMBL" id="FOWD01000003">
    <property type="protein sequence ID" value="SFN87000.1"/>
    <property type="molecule type" value="Genomic_DNA"/>
</dbReference>
<keyword evidence="4" id="KW-0378">Hydrolase</keyword>
<dbReference type="InterPro" id="IPR025657">
    <property type="entry name" value="RadC_JAB"/>
</dbReference>
<evidence type="ECO:0000256" key="4">
    <source>
        <dbReference type="ARBA" id="ARBA00022801"/>
    </source>
</evidence>
<comment type="similarity">
    <text evidence="1 7">Belongs to the UPF0758 family.</text>
</comment>
<dbReference type="RefSeq" id="WP_091684215.1">
    <property type="nucleotide sequence ID" value="NZ_BAABFM010000006.1"/>
</dbReference>
<evidence type="ECO:0000313" key="9">
    <source>
        <dbReference type="EMBL" id="SFN87000.1"/>
    </source>
</evidence>
<dbReference type="InterPro" id="IPR037518">
    <property type="entry name" value="MPN"/>
</dbReference>
<dbReference type="Proteomes" id="UP000198806">
    <property type="component" value="Unassembled WGS sequence"/>
</dbReference>
<accession>A0A1I5CJ09</accession>